<gene>
    <name evidence="5" type="ORF">SAMN04488055_2568</name>
</gene>
<dbReference type="Gene3D" id="1.10.10.60">
    <property type="entry name" value="Homeodomain-like"/>
    <property type="match status" value="1"/>
</dbReference>
<evidence type="ECO:0000313" key="5">
    <source>
        <dbReference type="EMBL" id="SIO02303.1"/>
    </source>
</evidence>
<protein>
    <submittedName>
        <fullName evidence="5">AraC-type DNA-binding protein</fullName>
    </submittedName>
</protein>
<dbReference type="OrthoDB" id="655946at2"/>
<evidence type="ECO:0000313" key="6">
    <source>
        <dbReference type="Proteomes" id="UP000185003"/>
    </source>
</evidence>
<evidence type="ECO:0000256" key="2">
    <source>
        <dbReference type="ARBA" id="ARBA00023125"/>
    </source>
</evidence>
<dbReference type="EMBL" id="FSRA01000001">
    <property type="protein sequence ID" value="SIO02303.1"/>
    <property type="molecule type" value="Genomic_DNA"/>
</dbReference>
<name>A0A1N6G462_9BACT</name>
<dbReference type="InterPro" id="IPR018060">
    <property type="entry name" value="HTH_AraC"/>
</dbReference>
<reference evidence="5 6" key="1">
    <citation type="submission" date="2016-11" db="EMBL/GenBank/DDBJ databases">
        <authorList>
            <person name="Jaros S."/>
            <person name="Januszkiewicz K."/>
            <person name="Wedrychowicz H."/>
        </authorList>
    </citation>
    <scope>NUCLEOTIDE SEQUENCE [LARGE SCALE GENOMIC DNA]</scope>
    <source>
        <strain evidence="5 6">DSM 24787</strain>
    </source>
</reference>
<sequence>MSSSVAKKAPAEALRPFITEYVFRKVEVPVVKAMPLRYISSIDFFLGEDFETTDYKTGELLPFSRCSIRGPRTFRKNAIRIEKDFVSFVIRFKPTGLYGLLGISAHLFRDEAIDGAAVSALFPEITERLMACEDIDSCIAVVEPYLLAMAKKASYTSAGVGQMVELVMASPAKASINVLQQQVCLSKRQLERNFVKEIGTTPKLYSRMLRFSKMLHHKMHNTDTKWSGLAYEFDYADQMHLIKDFQHFLGVTPGEFVAEDFAF</sequence>
<dbReference type="Pfam" id="PF12833">
    <property type="entry name" value="HTH_18"/>
    <property type="match status" value="1"/>
</dbReference>
<dbReference type="PROSITE" id="PS01124">
    <property type="entry name" value="HTH_ARAC_FAMILY_2"/>
    <property type="match status" value="1"/>
</dbReference>
<dbReference type="Proteomes" id="UP000185003">
    <property type="component" value="Unassembled WGS sequence"/>
</dbReference>
<proteinExistence type="predicted"/>
<dbReference type="SMART" id="SM00342">
    <property type="entry name" value="HTH_ARAC"/>
    <property type="match status" value="1"/>
</dbReference>
<accession>A0A1N6G462</accession>
<evidence type="ECO:0000256" key="3">
    <source>
        <dbReference type="ARBA" id="ARBA00023163"/>
    </source>
</evidence>
<dbReference type="GO" id="GO:0003700">
    <property type="term" value="F:DNA-binding transcription factor activity"/>
    <property type="evidence" value="ECO:0007669"/>
    <property type="project" value="InterPro"/>
</dbReference>
<dbReference type="PANTHER" id="PTHR46796">
    <property type="entry name" value="HTH-TYPE TRANSCRIPTIONAL ACTIVATOR RHAS-RELATED"/>
    <property type="match status" value="1"/>
</dbReference>
<dbReference type="GO" id="GO:0043565">
    <property type="term" value="F:sequence-specific DNA binding"/>
    <property type="evidence" value="ECO:0007669"/>
    <property type="project" value="InterPro"/>
</dbReference>
<evidence type="ECO:0000259" key="4">
    <source>
        <dbReference type="PROSITE" id="PS01124"/>
    </source>
</evidence>
<dbReference type="RefSeq" id="WP_074239616.1">
    <property type="nucleotide sequence ID" value="NZ_FSRA01000001.1"/>
</dbReference>
<keyword evidence="6" id="KW-1185">Reference proteome</keyword>
<keyword evidence="1" id="KW-0805">Transcription regulation</keyword>
<feature type="domain" description="HTH araC/xylS-type" evidence="4">
    <location>
        <begin position="158"/>
        <end position="259"/>
    </location>
</feature>
<evidence type="ECO:0000256" key="1">
    <source>
        <dbReference type="ARBA" id="ARBA00023015"/>
    </source>
</evidence>
<dbReference type="PANTHER" id="PTHR46796:SF13">
    <property type="entry name" value="HTH-TYPE TRANSCRIPTIONAL ACTIVATOR RHAS"/>
    <property type="match status" value="1"/>
</dbReference>
<keyword evidence="2 5" id="KW-0238">DNA-binding</keyword>
<keyword evidence="3" id="KW-0804">Transcription</keyword>
<dbReference type="AlphaFoldDB" id="A0A1N6G462"/>
<dbReference type="STRING" id="536979.SAMN04488055_2568"/>
<organism evidence="5 6">
    <name type="scientific">Chitinophaga niabensis</name>
    <dbReference type="NCBI Taxonomy" id="536979"/>
    <lineage>
        <taxon>Bacteria</taxon>
        <taxon>Pseudomonadati</taxon>
        <taxon>Bacteroidota</taxon>
        <taxon>Chitinophagia</taxon>
        <taxon>Chitinophagales</taxon>
        <taxon>Chitinophagaceae</taxon>
        <taxon>Chitinophaga</taxon>
    </lineage>
</organism>
<dbReference type="InterPro" id="IPR050204">
    <property type="entry name" value="AraC_XylS_family_regulators"/>
</dbReference>